<feature type="compositionally biased region" description="Low complexity" evidence="1">
    <location>
        <begin position="152"/>
        <end position="162"/>
    </location>
</feature>
<evidence type="ECO:0000256" key="1">
    <source>
        <dbReference type="SAM" id="MobiDB-lite"/>
    </source>
</evidence>
<feature type="region of interest" description="Disordered" evidence="1">
    <location>
        <begin position="102"/>
        <end position="170"/>
    </location>
</feature>
<evidence type="ECO:0000256" key="2">
    <source>
        <dbReference type="SAM" id="SignalP"/>
    </source>
</evidence>
<feature type="chain" id="PRO_5012345185" evidence="2">
    <location>
        <begin position="21"/>
        <end position="170"/>
    </location>
</feature>
<organism evidence="3 4">
    <name type="scientific">Corchorus olitorius</name>
    <dbReference type="NCBI Taxonomy" id="93759"/>
    <lineage>
        <taxon>Eukaryota</taxon>
        <taxon>Viridiplantae</taxon>
        <taxon>Streptophyta</taxon>
        <taxon>Embryophyta</taxon>
        <taxon>Tracheophyta</taxon>
        <taxon>Spermatophyta</taxon>
        <taxon>Magnoliopsida</taxon>
        <taxon>eudicotyledons</taxon>
        <taxon>Gunneridae</taxon>
        <taxon>Pentapetalae</taxon>
        <taxon>rosids</taxon>
        <taxon>malvids</taxon>
        <taxon>Malvales</taxon>
        <taxon>Malvaceae</taxon>
        <taxon>Grewioideae</taxon>
        <taxon>Apeibeae</taxon>
        <taxon>Corchorus</taxon>
    </lineage>
</organism>
<proteinExistence type="predicted"/>
<evidence type="ECO:0000313" key="3">
    <source>
        <dbReference type="EMBL" id="OMP08414.1"/>
    </source>
</evidence>
<accession>A0A1R3KMW8</accession>
<evidence type="ECO:0000313" key="4">
    <source>
        <dbReference type="Proteomes" id="UP000187203"/>
    </source>
</evidence>
<name>A0A1R3KMW8_9ROSI</name>
<dbReference type="EMBL" id="AWUE01012737">
    <property type="protein sequence ID" value="OMP08414.1"/>
    <property type="molecule type" value="Genomic_DNA"/>
</dbReference>
<comment type="caution">
    <text evidence="3">The sequence shown here is derived from an EMBL/GenBank/DDBJ whole genome shotgun (WGS) entry which is preliminary data.</text>
</comment>
<keyword evidence="2" id="KW-0732">Signal</keyword>
<protein>
    <submittedName>
        <fullName evidence="3">Uncharacterized protein</fullName>
    </submittedName>
</protein>
<dbReference type="AlphaFoldDB" id="A0A1R3KMW8"/>
<dbReference type="Proteomes" id="UP000187203">
    <property type="component" value="Unassembled WGS sequence"/>
</dbReference>
<feature type="signal peptide" evidence="2">
    <location>
        <begin position="1"/>
        <end position="20"/>
    </location>
</feature>
<feature type="compositionally biased region" description="Polar residues" evidence="1">
    <location>
        <begin position="128"/>
        <end position="137"/>
    </location>
</feature>
<keyword evidence="4" id="KW-1185">Reference proteome</keyword>
<reference evidence="4" key="1">
    <citation type="submission" date="2013-09" db="EMBL/GenBank/DDBJ databases">
        <title>Corchorus olitorius genome sequencing.</title>
        <authorList>
            <person name="Alam M."/>
            <person name="Haque M.S."/>
            <person name="Islam M.S."/>
            <person name="Emdad E.M."/>
            <person name="Islam M.M."/>
            <person name="Ahmed B."/>
            <person name="Halim A."/>
            <person name="Hossen Q.M.M."/>
            <person name="Hossain M.Z."/>
            <person name="Ahmed R."/>
            <person name="Khan M.M."/>
            <person name="Islam R."/>
            <person name="Rashid M.M."/>
            <person name="Khan S.A."/>
            <person name="Rahman M.S."/>
            <person name="Alam M."/>
            <person name="Yahiya A.S."/>
            <person name="Khan M.S."/>
            <person name="Azam M.S."/>
            <person name="Haque T."/>
            <person name="Lashkar M.Z.H."/>
            <person name="Akhand A.I."/>
            <person name="Morshed G."/>
            <person name="Roy S."/>
            <person name="Uddin K.S."/>
            <person name="Rabeya T."/>
            <person name="Hossain A.S."/>
            <person name="Chowdhury A."/>
            <person name="Snigdha A.R."/>
            <person name="Mortoza M.S."/>
            <person name="Matin S.A."/>
            <person name="Hoque S.M.E."/>
            <person name="Islam M.K."/>
            <person name="Roy D.K."/>
            <person name="Haider R."/>
            <person name="Moosa M.M."/>
            <person name="Elias S.M."/>
            <person name="Hasan A.M."/>
            <person name="Jahan S."/>
            <person name="Shafiuddin M."/>
            <person name="Mahmood N."/>
            <person name="Shommy N.S."/>
        </authorList>
    </citation>
    <scope>NUCLEOTIDE SEQUENCE [LARGE SCALE GENOMIC DNA]</scope>
    <source>
        <strain evidence="4">cv. O-4</strain>
    </source>
</reference>
<gene>
    <name evidence="3" type="ORF">COLO4_06498</name>
</gene>
<feature type="compositionally biased region" description="Low complexity" evidence="1">
    <location>
        <begin position="49"/>
        <end position="66"/>
    </location>
</feature>
<sequence length="170" mass="17581">MLPVHFSSLLLVPSLQTVSTQFNISASASSIPSMPATVSTQVTAPAAPAYGSGPASASASGPASSSNPEPVKKKSRPLPKILTMPPRSGEFCVVDEVGNVHGLKRGRSSPASVAKLKKNAPTIAENRGASQASQTPVRRSPRNLKKSNGDEGQSQTTTSSKGMKGKKKLF</sequence>
<feature type="region of interest" description="Disordered" evidence="1">
    <location>
        <begin position="49"/>
        <end position="86"/>
    </location>
</feature>